<comment type="similarity">
    <text evidence="2">Belongs to the beta/gamma-crystallin family.</text>
</comment>
<keyword evidence="3" id="KW-0273">Eye lens protein</keyword>
<dbReference type="Gene3D" id="2.60.20.10">
    <property type="entry name" value="Crystallins"/>
    <property type="match status" value="2"/>
</dbReference>
<organism evidence="6 7">
    <name type="scientific">Xyrichtys novacula</name>
    <name type="common">Pearly razorfish</name>
    <name type="synonym">Hemipteronotus novacula</name>
    <dbReference type="NCBI Taxonomy" id="13765"/>
    <lineage>
        <taxon>Eukaryota</taxon>
        <taxon>Metazoa</taxon>
        <taxon>Chordata</taxon>
        <taxon>Craniata</taxon>
        <taxon>Vertebrata</taxon>
        <taxon>Euteleostomi</taxon>
        <taxon>Actinopterygii</taxon>
        <taxon>Neopterygii</taxon>
        <taxon>Teleostei</taxon>
        <taxon>Neoteleostei</taxon>
        <taxon>Acanthomorphata</taxon>
        <taxon>Eupercaria</taxon>
        <taxon>Labriformes</taxon>
        <taxon>Labridae</taxon>
        <taxon>Xyrichtys</taxon>
    </lineage>
</organism>
<dbReference type="SUPFAM" id="SSF49695">
    <property type="entry name" value="gamma-Crystallin-like"/>
    <property type="match status" value="1"/>
</dbReference>
<evidence type="ECO:0000259" key="5">
    <source>
        <dbReference type="PROSITE" id="PS50915"/>
    </source>
</evidence>
<dbReference type="FunFam" id="2.60.20.10:FF:000001">
    <property type="entry name" value="Crystallin gamma S"/>
    <property type="match status" value="1"/>
</dbReference>
<dbReference type="Proteomes" id="UP001178508">
    <property type="component" value="Chromosome 18"/>
</dbReference>
<name>A0AAV1H0R4_XYRNO</name>
<keyword evidence="4" id="KW-0677">Repeat</keyword>
<keyword evidence="7" id="KW-1185">Reference proteome</keyword>
<dbReference type="PANTHER" id="PTHR11818:SF139">
    <property type="entry name" value="CRYSTALLIN, GAMMA M1-RELATED"/>
    <property type="match status" value="1"/>
</dbReference>
<evidence type="ECO:0000313" key="6">
    <source>
        <dbReference type="EMBL" id="CAJ1078989.1"/>
    </source>
</evidence>
<comment type="function">
    <text evidence="1">Crystallins are the dominant structural components of the vertebrate eye lens.</text>
</comment>
<dbReference type="GO" id="GO:0005212">
    <property type="term" value="F:structural constituent of eye lens"/>
    <property type="evidence" value="ECO:0007669"/>
    <property type="project" value="UniProtKB-KW"/>
</dbReference>
<evidence type="ECO:0000256" key="4">
    <source>
        <dbReference type="ARBA" id="ARBA00022737"/>
    </source>
</evidence>
<dbReference type="EMBL" id="OY660881">
    <property type="protein sequence ID" value="CAJ1078989.1"/>
    <property type="molecule type" value="Genomic_DNA"/>
</dbReference>
<dbReference type="InterPro" id="IPR050252">
    <property type="entry name" value="Beta/Gamma-Crystallin"/>
</dbReference>
<dbReference type="PRINTS" id="PR01367">
    <property type="entry name" value="BGCRYSTALLIN"/>
</dbReference>
<dbReference type="GO" id="GO:0007601">
    <property type="term" value="P:visual perception"/>
    <property type="evidence" value="ECO:0007669"/>
    <property type="project" value="TreeGrafter"/>
</dbReference>
<dbReference type="Pfam" id="PF00030">
    <property type="entry name" value="Crystall"/>
    <property type="match status" value="2"/>
</dbReference>
<dbReference type="SMART" id="SM00247">
    <property type="entry name" value="XTALbg"/>
    <property type="match status" value="2"/>
</dbReference>
<sequence length="396" mass="45327">MTMGKIIFYEDRNFQGRSYECMSDCSDMTSYLSRCHSCRVESGCFMVYDRPNFQGNQVLMRRGEYADYMSMMGMRDCIRSCRMIPMHRGQYRMRIYERENFNGQVHELMDDCDNIMDRFRMSDCMSCNVMDGQWLLFEQPHFRGRMMYLRPGEYRNFREMGMNGNSNVREVVQKLKEVNMRKVWEGVNTITGHNTKTRAVGGTVERANELKEFFNQFNQPMSPSPFTAASPSLSSTHLPSVIAVPFSSSSPSTMTQTFPSTAVKRAPQGTVLAPLLFTLYIADFYLFYVQNVVAIICGHHGVLGGSTSKKNTPKLEKLIRGAGLKLDYLVMVAGKGTIDKLLDIIDDASHPLHTVIINQKSLFSDRLFLPKCRTNRLKKSFVFHQTVQLLSGEEEG</sequence>
<dbReference type="GO" id="GO:0002088">
    <property type="term" value="P:lens development in camera-type eye"/>
    <property type="evidence" value="ECO:0007669"/>
    <property type="project" value="TreeGrafter"/>
</dbReference>
<evidence type="ECO:0000256" key="1">
    <source>
        <dbReference type="ARBA" id="ARBA00003689"/>
    </source>
</evidence>
<feature type="domain" description="Beta/gamma crystallin 'Greek key'" evidence="5">
    <location>
        <begin position="43"/>
        <end position="85"/>
    </location>
</feature>
<dbReference type="PROSITE" id="PS50915">
    <property type="entry name" value="CRYSTALLIN_BETA_GAMMA"/>
    <property type="match status" value="3"/>
</dbReference>
<evidence type="ECO:0000256" key="2">
    <source>
        <dbReference type="ARBA" id="ARBA00009646"/>
    </source>
</evidence>
<dbReference type="FunFam" id="2.60.20.10:FF:000003">
    <property type="entry name" value="Crystallin gamma S"/>
    <property type="match status" value="1"/>
</dbReference>
<proteinExistence type="inferred from homology"/>
<evidence type="ECO:0000313" key="7">
    <source>
        <dbReference type="Proteomes" id="UP001178508"/>
    </source>
</evidence>
<feature type="domain" description="Beta/gamma crystallin 'Greek key'" evidence="5">
    <location>
        <begin position="4"/>
        <end position="42"/>
    </location>
</feature>
<dbReference type="InterPro" id="IPR001064">
    <property type="entry name" value="Beta/gamma_crystallin"/>
</dbReference>
<reference evidence="6" key="1">
    <citation type="submission" date="2023-08" db="EMBL/GenBank/DDBJ databases">
        <authorList>
            <person name="Alioto T."/>
            <person name="Alioto T."/>
            <person name="Gomez Garrido J."/>
        </authorList>
    </citation>
    <scope>NUCLEOTIDE SEQUENCE</scope>
</reference>
<protein>
    <submittedName>
        <fullName evidence="6">Gamma-crystallin M3-like isoform X2</fullName>
    </submittedName>
</protein>
<evidence type="ECO:0000256" key="3">
    <source>
        <dbReference type="ARBA" id="ARBA00022613"/>
    </source>
</evidence>
<feature type="domain" description="Beta/gamma crystallin 'Greek key'" evidence="5">
    <location>
        <begin position="132"/>
        <end position="172"/>
    </location>
</feature>
<dbReference type="PANTHER" id="PTHR11818">
    <property type="entry name" value="BETA/GAMMA CRYSTALLIN"/>
    <property type="match status" value="1"/>
</dbReference>
<gene>
    <name evidence="6" type="ORF">XNOV1_A041112</name>
</gene>
<dbReference type="InterPro" id="IPR011024">
    <property type="entry name" value="G_crystallin-like"/>
</dbReference>
<dbReference type="AlphaFoldDB" id="A0AAV1H0R4"/>
<accession>A0AAV1H0R4</accession>